<comment type="caution">
    <text evidence="2">The sequence shown here is derived from an EMBL/GenBank/DDBJ whole genome shotgun (WGS) entry which is preliminary data.</text>
</comment>
<dbReference type="InParanoid" id="A0A2P5E9Y0"/>
<protein>
    <submittedName>
        <fullName evidence="2">Uncharacterized protein</fullName>
    </submittedName>
</protein>
<reference evidence="3" key="1">
    <citation type="submission" date="2016-06" db="EMBL/GenBank/DDBJ databases">
        <title>Parallel loss of symbiosis genes in relatives of nitrogen-fixing non-legume Parasponia.</title>
        <authorList>
            <person name="Van Velzen R."/>
            <person name="Holmer R."/>
            <person name="Bu F."/>
            <person name="Rutten L."/>
            <person name="Van Zeijl A."/>
            <person name="Liu W."/>
            <person name="Santuari L."/>
            <person name="Cao Q."/>
            <person name="Sharma T."/>
            <person name="Shen D."/>
            <person name="Roswanjaya Y."/>
            <person name="Wardhani T."/>
            <person name="Kalhor M.S."/>
            <person name="Jansen J."/>
            <person name="Van den Hoogen J."/>
            <person name="Gungor B."/>
            <person name="Hartog M."/>
            <person name="Hontelez J."/>
            <person name="Verver J."/>
            <person name="Yang W.-C."/>
            <person name="Schijlen E."/>
            <person name="Repin R."/>
            <person name="Schilthuizen M."/>
            <person name="Schranz E."/>
            <person name="Heidstra R."/>
            <person name="Miyata K."/>
            <person name="Fedorova E."/>
            <person name="Kohlen W."/>
            <person name="Bisseling T."/>
            <person name="Smit S."/>
            <person name="Geurts R."/>
        </authorList>
    </citation>
    <scope>NUCLEOTIDE SEQUENCE [LARGE SCALE GENOMIC DNA]</scope>
    <source>
        <strain evidence="3">cv. RG33-2</strain>
    </source>
</reference>
<feature type="region of interest" description="Disordered" evidence="1">
    <location>
        <begin position="35"/>
        <end position="194"/>
    </location>
</feature>
<keyword evidence="3" id="KW-1185">Reference proteome</keyword>
<accession>A0A2P5E9Y0</accession>
<organism evidence="2 3">
    <name type="scientific">Trema orientale</name>
    <name type="common">Charcoal tree</name>
    <name type="synonym">Celtis orientalis</name>
    <dbReference type="NCBI Taxonomy" id="63057"/>
    <lineage>
        <taxon>Eukaryota</taxon>
        <taxon>Viridiplantae</taxon>
        <taxon>Streptophyta</taxon>
        <taxon>Embryophyta</taxon>
        <taxon>Tracheophyta</taxon>
        <taxon>Spermatophyta</taxon>
        <taxon>Magnoliopsida</taxon>
        <taxon>eudicotyledons</taxon>
        <taxon>Gunneridae</taxon>
        <taxon>Pentapetalae</taxon>
        <taxon>rosids</taxon>
        <taxon>fabids</taxon>
        <taxon>Rosales</taxon>
        <taxon>Cannabaceae</taxon>
        <taxon>Trema</taxon>
    </lineage>
</organism>
<dbReference type="AlphaFoldDB" id="A0A2P5E9Y0"/>
<name>A0A2P5E9Y0_TREOI</name>
<dbReference type="EMBL" id="JXTC01000196">
    <property type="protein sequence ID" value="PON82348.1"/>
    <property type="molecule type" value="Genomic_DNA"/>
</dbReference>
<feature type="compositionally biased region" description="Basic and acidic residues" evidence="1">
    <location>
        <begin position="52"/>
        <end position="75"/>
    </location>
</feature>
<evidence type="ECO:0000313" key="3">
    <source>
        <dbReference type="Proteomes" id="UP000237000"/>
    </source>
</evidence>
<feature type="compositionally biased region" description="Basic residues" evidence="1">
    <location>
        <begin position="42"/>
        <end position="51"/>
    </location>
</feature>
<evidence type="ECO:0000313" key="2">
    <source>
        <dbReference type="EMBL" id="PON82348.1"/>
    </source>
</evidence>
<feature type="non-terminal residue" evidence="2">
    <location>
        <position position="1"/>
    </location>
</feature>
<proteinExistence type="predicted"/>
<feature type="compositionally biased region" description="Acidic residues" evidence="1">
    <location>
        <begin position="164"/>
        <end position="173"/>
    </location>
</feature>
<gene>
    <name evidence="2" type="ORF">TorRG33x02_218430</name>
</gene>
<feature type="compositionally biased region" description="Basic and acidic residues" evidence="1">
    <location>
        <begin position="182"/>
        <end position="194"/>
    </location>
</feature>
<sequence length="233" mass="24552">QAEGEELRELLELLHPPPHLPRQVLPLGPEVVLDAEREQRRAPHHHRRRLLRRDPHALDEPQLRDQRPLHARDQQDGVAVGQGLRVAEPEAAEVEEGGPELVPGAAGEEPGALVDDPPEVAVGDAEVGGEEVEDRGEVGGDVGGEDPGAHAEDLGEVAVAEAPGAEEGDDGVDGGEGGGVEVRVEGEGPARVDPHDLEAEDLLLDLEGEVGGLGLGVERVLVEDALGLFRGWS</sequence>
<feature type="compositionally biased region" description="Low complexity" evidence="1">
    <location>
        <begin position="99"/>
        <end position="125"/>
    </location>
</feature>
<evidence type="ECO:0000256" key="1">
    <source>
        <dbReference type="SAM" id="MobiDB-lite"/>
    </source>
</evidence>
<dbReference type="Proteomes" id="UP000237000">
    <property type="component" value="Unassembled WGS sequence"/>
</dbReference>